<evidence type="ECO:0000313" key="1">
    <source>
        <dbReference type="EMBL" id="GAI83736.1"/>
    </source>
</evidence>
<accession>X1SX59</accession>
<dbReference type="EMBL" id="BARW01005832">
    <property type="protein sequence ID" value="GAI83736.1"/>
    <property type="molecule type" value="Genomic_DNA"/>
</dbReference>
<name>X1SX59_9ZZZZ</name>
<organism evidence="1">
    <name type="scientific">marine sediment metagenome</name>
    <dbReference type="NCBI Taxonomy" id="412755"/>
    <lineage>
        <taxon>unclassified sequences</taxon>
        <taxon>metagenomes</taxon>
        <taxon>ecological metagenomes</taxon>
    </lineage>
</organism>
<proteinExistence type="predicted"/>
<reference evidence="1" key="1">
    <citation type="journal article" date="2014" name="Front. Microbiol.">
        <title>High frequency of phylogenetically diverse reductive dehalogenase-homologous genes in deep subseafloor sedimentary metagenomes.</title>
        <authorList>
            <person name="Kawai M."/>
            <person name="Futagami T."/>
            <person name="Toyoda A."/>
            <person name="Takaki Y."/>
            <person name="Nishi S."/>
            <person name="Hori S."/>
            <person name="Arai W."/>
            <person name="Tsubouchi T."/>
            <person name="Morono Y."/>
            <person name="Uchiyama I."/>
            <person name="Ito T."/>
            <person name="Fujiyama A."/>
            <person name="Inagaki F."/>
            <person name="Takami H."/>
        </authorList>
    </citation>
    <scope>NUCLEOTIDE SEQUENCE</scope>
    <source>
        <strain evidence="1">Expedition CK06-06</strain>
    </source>
</reference>
<dbReference type="AlphaFoldDB" id="X1SX59"/>
<sequence>MTVVIGNDGACKLTMKLDLTTADLYTAYGVNIGDYRPECPMEDWVSLSVSKDTPEVSKLLTVPGTYIFKETINATAGNTTGSANVKVTYTLEDS</sequence>
<protein>
    <submittedName>
        <fullName evidence="1">Uncharacterized protein</fullName>
    </submittedName>
</protein>
<gene>
    <name evidence="1" type="ORF">S12H4_12349</name>
</gene>
<comment type="caution">
    <text evidence="1">The sequence shown here is derived from an EMBL/GenBank/DDBJ whole genome shotgun (WGS) entry which is preliminary data.</text>
</comment>